<comment type="caution">
    <text evidence="7">The sequence shown here is derived from an EMBL/GenBank/DDBJ whole genome shotgun (WGS) entry which is preliminary data.</text>
</comment>
<dbReference type="NCBIfam" id="NF006488">
    <property type="entry name" value="PRK08912.1"/>
    <property type="match status" value="1"/>
</dbReference>
<dbReference type="InterPro" id="IPR015421">
    <property type="entry name" value="PyrdxlP-dep_Trfase_major"/>
</dbReference>
<protein>
    <submittedName>
        <fullName evidence="7">Aminotransferase</fullName>
    </submittedName>
</protein>
<evidence type="ECO:0000256" key="4">
    <source>
        <dbReference type="ARBA" id="ARBA00022679"/>
    </source>
</evidence>
<dbReference type="PANTHER" id="PTHR43807">
    <property type="entry name" value="FI04487P"/>
    <property type="match status" value="1"/>
</dbReference>
<dbReference type="RefSeq" id="WP_045776067.1">
    <property type="nucleotide sequence ID" value="NZ_LAJY01000300.1"/>
</dbReference>
<dbReference type="InterPro" id="IPR004839">
    <property type="entry name" value="Aminotransferase_I/II_large"/>
</dbReference>
<dbReference type="InterPro" id="IPR015424">
    <property type="entry name" value="PyrdxlP-dep_Trfase"/>
</dbReference>
<comment type="cofactor">
    <cofactor evidence="1">
        <name>pyridoxal 5'-phosphate</name>
        <dbReference type="ChEBI" id="CHEBI:597326"/>
    </cofactor>
</comment>
<dbReference type="SUPFAM" id="SSF53383">
    <property type="entry name" value="PLP-dependent transferases"/>
    <property type="match status" value="1"/>
</dbReference>
<evidence type="ECO:0000259" key="6">
    <source>
        <dbReference type="Pfam" id="PF00155"/>
    </source>
</evidence>
<keyword evidence="4 7" id="KW-0808">Transferase</keyword>
<proteinExistence type="inferred from homology"/>
<dbReference type="InterPro" id="IPR051326">
    <property type="entry name" value="Kynurenine-oxoglutarate_AT"/>
</dbReference>
<evidence type="ECO:0000313" key="8">
    <source>
        <dbReference type="Proteomes" id="UP000033774"/>
    </source>
</evidence>
<gene>
    <name evidence="7" type="ORF">VZ95_12085</name>
</gene>
<accession>A0A0F3IRT3</accession>
<evidence type="ECO:0000256" key="3">
    <source>
        <dbReference type="ARBA" id="ARBA00022576"/>
    </source>
</evidence>
<dbReference type="PATRIC" id="fig|552518.3.peg.2003"/>
<evidence type="ECO:0000256" key="1">
    <source>
        <dbReference type="ARBA" id="ARBA00001933"/>
    </source>
</evidence>
<sequence>MKPLNPLFAGLGTTIFEVMSGLAREHHAINLGQGFPDGNGSPEIVAKAQEALADKPNQYPPMLGLPELRQAVAAHGQHFFGVAADWQTQVIVTSGATEALAASLIGLIAPGDEVVMFEPMYDSYLPIVRQAGGVPKLVRLTPPHWAVPEAELRAAFGPKTKLILFNSPHNPVGKVFSAAELALIAELCRTHDALAVCDEVYEHLVFDGATHRSIMAEPGMAERSVRIGSAGKTFSLTGWKVGYITAAPALMPIIAKVHQFLTFTTPPNLQAAVAWGLAQEGDFFSTLGREMQRKRDLLAAGLTRLGFAVQPSAGTYFLTVDIRSIGYFGSDTDFCQRLTVEAGVAAIPVGAFYDGGLNTPYVRFCFCKDDSTLIGALDRLEPYLKKVNGAW</sequence>
<keyword evidence="3 7" id="KW-0032">Aminotransferase</keyword>
<dbReference type="CDD" id="cd00609">
    <property type="entry name" value="AAT_like"/>
    <property type="match status" value="1"/>
</dbReference>
<keyword evidence="5" id="KW-0663">Pyridoxal phosphate</keyword>
<dbReference type="Proteomes" id="UP000033774">
    <property type="component" value="Unassembled WGS sequence"/>
</dbReference>
<dbReference type="GO" id="GO:0005737">
    <property type="term" value="C:cytoplasm"/>
    <property type="evidence" value="ECO:0007669"/>
    <property type="project" value="TreeGrafter"/>
</dbReference>
<dbReference type="AlphaFoldDB" id="A0A0F3IRT3"/>
<dbReference type="EMBL" id="LAJY01000300">
    <property type="protein sequence ID" value="KJV09332.1"/>
    <property type="molecule type" value="Genomic_DNA"/>
</dbReference>
<dbReference type="PANTHER" id="PTHR43807:SF20">
    <property type="entry name" value="FI04487P"/>
    <property type="match status" value="1"/>
</dbReference>
<feature type="domain" description="Aminotransferase class I/classII large" evidence="6">
    <location>
        <begin position="28"/>
        <end position="379"/>
    </location>
</feature>
<organism evidence="7 8">
    <name type="scientific">Elstera litoralis</name>
    <dbReference type="NCBI Taxonomy" id="552518"/>
    <lineage>
        <taxon>Bacteria</taxon>
        <taxon>Pseudomonadati</taxon>
        <taxon>Pseudomonadota</taxon>
        <taxon>Alphaproteobacteria</taxon>
        <taxon>Rhodospirillales</taxon>
        <taxon>Rhodospirillaceae</taxon>
        <taxon>Elstera</taxon>
    </lineage>
</organism>
<comment type="similarity">
    <text evidence="2">Belongs to the class-I pyridoxal-phosphate-dependent aminotransferase family.</text>
</comment>
<dbReference type="Gene3D" id="3.40.640.10">
    <property type="entry name" value="Type I PLP-dependent aspartate aminotransferase-like (Major domain)"/>
    <property type="match status" value="1"/>
</dbReference>
<reference evidence="7 8" key="1">
    <citation type="submission" date="2015-03" db="EMBL/GenBank/DDBJ databases">
        <title>Draft genome sequence of Elstera litoralis.</title>
        <authorList>
            <person name="Rahalkar M.C."/>
            <person name="Dhakephalkar P.K."/>
            <person name="Pore S.D."/>
            <person name="Arora P."/>
            <person name="Kapse N.G."/>
            <person name="Pandit P.S."/>
        </authorList>
    </citation>
    <scope>NUCLEOTIDE SEQUENCE [LARGE SCALE GENOMIC DNA]</scope>
    <source>
        <strain evidence="7 8">Dia-1</strain>
    </source>
</reference>
<dbReference type="Gene3D" id="3.90.1150.10">
    <property type="entry name" value="Aspartate Aminotransferase, domain 1"/>
    <property type="match status" value="1"/>
</dbReference>
<dbReference type="Pfam" id="PF00155">
    <property type="entry name" value="Aminotran_1_2"/>
    <property type="match status" value="1"/>
</dbReference>
<dbReference type="FunFam" id="3.40.640.10:FF:000024">
    <property type="entry name" value="Kynurenine--oxoglutarate transaminase 3"/>
    <property type="match status" value="1"/>
</dbReference>
<dbReference type="InterPro" id="IPR015422">
    <property type="entry name" value="PyrdxlP-dep_Trfase_small"/>
</dbReference>
<dbReference type="GO" id="GO:0016212">
    <property type="term" value="F:kynurenine-oxoglutarate transaminase activity"/>
    <property type="evidence" value="ECO:0007669"/>
    <property type="project" value="TreeGrafter"/>
</dbReference>
<name>A0A0F3IRT3_9PROT</name>
<evidence type="ECO:0000256" key="2">
    <source>
        <dbReference type="ARBA" id="ARBA00007441"/>
    </source>
</evidence>
<dbReference type="OrthoDB" id="9763453at2"/>
<evidence type="ECO:0000313" key="7">
    <source>
        <dbReference type="EMBL" id="KJV09332.1"/>
    </source>
</evidence>
<dbReference type="GO" id="GO:0030170">
    <property type="term" value="F:pyridoxal phosphate binding"/>
    <property type="evidence" value="ECO:0007669"/>
    <property type="project" value="InterPro"/>
</dbReference>
<evidence type="ECO:0000256" key="5">
    <source>
        <dbReference type="ARBA" id="ARBA00022898"/>
    </source>
</evidence>
<keyword evidence="8" id="KW-1185">Reference proteome</keyword>